<reference evidence="2 3" key="1">
    <citation type="journal article" date="2016" name="Nat. Commun.">
        <title>Thousands of microbial genomes shed light on interconnected biogeochemical processes in an aquifer system.</title>
        <authorList>
            <person name="Anantharaman K."/>
            <person name="Brown C.T."/>
            <person name="Hug L.A."/>
            <person name="Sharon I."/>
            <person name="Castelle C.J."/>
            <person name="Probst A.J."/>
            <person name="Thomas B.C."/>
            <person name="Singh A."/>
            <person name="Wilkins M.J."/>
            <person name="Karaoz U."/>
            <person name="Brodie E.L."/>
            <person name="Williams K.H."/>
            <person name="Hubbard S.S."/>
            <person name="Banfield J.F."/>
        </authorList>
    </citation>
    <scope>NUCLEOTIDE SEQUENCE [LARGE SCALE GENOMIC DNA]</scope>
</reference>
<evidence type="ECO:0000313" key="3">
    <source>
        <dbReference type="Proteomes" id="UP000177528"/>
    </source>
</evidence>
<name>A0A1G1X2Q0_9BACT</name>
<comment type="caution">
    <text evidence="2">The sequence shown here is derived from an EMBL/GenBank/DDBJ whole genome shotgun (WGS) entry which is preliminary data.</text>
</comment>
<feature type="transmembrane region" description="Helical" evidence="1">
    <location>
        <begin position="14"/>
        <end position="32"/>
    </location>
</feature>
<accession>A0A1G1X2Q0</accession>
<gene>
    <name evidence="2" type="ORF">A3D99_03760</name>
</gene>
<dbReference type="EMBL" id="MHHR01000028">
    <property type="protein sequence ID" value="OGY33637.1"/>
    <property type="molecule type" value="Genomic_DNA"/>
</dbReference>
<keyword evidence="1" id="KW-0812">Transmembrane</keyword>
<dbReference type="Proteomes" id="UP000177528">
    <property type="component" value="Unassembled WGS sequence"/>
</dbReference>
<keyword evidence="1" id="KW-1133">Transmembrane helix</keyword>
<keyword evidence="1" id="KW-0472">Membrane</keyword>
<organism evidence="2 3">
    <name type="scientific">Candidatus Andersenbacteria bacterium RIFCSPHIGHO2_12_FULL_45_11</name>
    <dbReference type="NCBI Taxonomy" id="1797281"/>
    <lineage>
        <taxon>Bacteria</taxon>
        <taxon>Candidatus Anderseniibacteriota</taxon>
    </lineage>
</organism>
<evidence type="ECO:0000256" key="1">
    <source>
        <dbReference type="SAM" id="Phobius"/>
    </source>
</evidence>
<evidence type="ECO:0000313" key="2">
    <source>
        <dbReference type="EMBL" id="OGY33637.1"/>
    </source>
</evidence>
<feature type="transmembrane region" description="Helical" evidence="1">
    <location>
        <begin position="44"/>
        <end position="61"/>
    </location>
</feature>
<proteinExistence type="predicted"/>
<sequence length="66" mass="7347">MIIDPMVFTTVGDVFLNLSAGWFGAAVIIPAIQPRGVKSNIRYRLFDILFGFIALVIGYKFRILGL</sequence>
<dbReference type="AlphaFoldDB" id="A0A1G1X2Q0"/>
<protein>
    <submittedName>
        <fullName evidence="2">Uncharacterized protein</fullName>
    </submittedName>
</protein>